<keyword evidence="4" id="KW-0378">Hydrolase</keyword>
<proteinExistence type="inferred from homology"/>
<dbReference type="InterPro" id="IPR000045">
    <property type="entry name" value="Prepilin_IV_endopep_pep"/>
</dbReference>
<evidence type="ECO:0000256" key="1">
    <source>
        <dbReference type="ARBA" id="ARBA00005801"/>
    </source>
</evidence>
<name>A0ABW0VFD9_9ACTN</name>
<reference evidence="5" key="1">
    <citation type="journal article" date="2019" name="Int. J. Syst. Evol. Microbiol.">
        <title>The Global Catalogue of Microorganisms (GCM) 10K type strain sequencing project: providing services to taxonomists for standard genome sequencing and annotation.</title>
        <authorList>
            <consortium name="The Broad Institute Genomics Platform"/>
            <consortium name="The Broad Institute Genome Sequencing Center for Infectious Disease"/>
            <person name="Wu L."/>
            <person name="Ma J."/>
        </authorList>
    </citation>
    <scope>NUCLEOTIDE SEQUENCE [LARGE SCALE GENOMIC DNA]</scope>
    <source>
        <strain evidence="5">CGMCC 4.1622</strain>
    </source>
</reference>
<dbReference type="Pfam" id="PF01478">
    <property type="entry name" value="Peptidase_A24"/>
    <property type="match status" value="1"/>
</dbReference>
<feature type="transmembrane region" description="Helical" evidence="2">
    <location>
        <begin position="79"/>
        <end position="99"/>
    </location>
</feature>
<keyword evidence="2" id="KW-1133">Transmembrane helix</keyword>
<keyword evidence="5" id="KW-1185">Reference proteome</keyword>
<dbReference type="GO" id="GO:0004190">
    <property type="term" value="F:aspartic-type endopeptidase activity"/>
    <property type="evidence" value="ECO:0007669"/>
    <property type="project" value="UniProtKB-EC"/>
</dbReference>
<dbReference type="Proteomes" id="UP001596066">
    <property type="component" value="Unassembled WGS sequence"/>
</dbReference>
<feature type="domain" description="Prepilin type IV endopeptidase peptidase" evidence="3">
    <location>
        <begin position="85"/>
        <end position="189"/>
    </location>
</feature>
<comment type="caution">
    <text evidence="4">The sequence shown here is derived from an EMBL/GenBank/DDBJ whole genome shotgun (WGS) entry which is preliminary data.</text>
</comment>
<evidence type="ECO:0000313" key="4">
    <source>
        <dbReference type="EMBL" id="MFC5644253.1"/>
    </source>
</evidence>
<keyword evidence="2" id="KW-0472">Membrane</keyword>
<dbReference type="InterPro" id="IPR050882">
    <property type="entry name" value="Prepilin_peptidase/N-MTase"/>
</dbReference>
<evidence type="ECO:0000259" key="3">
    <source>
        <dbReference type="Pfam" id="PF01478"/>
    </source>
</evidence>
<comment type="similarity">
    <text evidence="1">Belongs to the peptidase A24 family.</text>
</comment>
<evidence type="ECO:0000313" key="5">
    <source>
        <dbReference type="Proteomes" id="UP001596066"/>
    </source>
</evidence>
<organism evidence="4 5">
    <name type="scientific">Kitasatospora cinereorecta</name>
    <dbReference type="NCBI Taxonomy" id="285560"/>
    <lineage>
        <taxon>Bacteria</taxon>
        <taxon>Bacillati</taxon>
        <taxon>Actinomycetota</taxon>
        <taxon>Actinomycetes</taxon>
        <taxon>Kitasatosporales</taxon>
        <taxon>Streptomycetaceae</taxon>
        <taxon>Kitasatospora</taxon>
    </lineage>
</organism>
<dbReference type="EMBL" id="JBHSOC010000044">
    <property type="protein sequence ID" value="MFC5644253.1"/>
    <property type="molecule type" value="Genomic_DNA"/>
</dbReference>
<protein>
    <submittedName>
        <fullName evidence="4">Prepilin peptidase</fullName>
        <ecNumber evidence="4">3.4.23.43</ecNumber>
    </submittedName>
</protein>
<dbReference type="PANTHER" id="PTHR30487:SF0">
    <property type="entry name" value="PREPILIN LEADER PEPTIDASE_N-METHYLTRANSFERASE-RELATED"/>
    <property type="match status" value="1"/>
</dbReference>
<feature type="transmembrane region" description="Helical" evidence="2">
    <location>
        <begin position="169"/>
        <end position="194"/>
    </location>
</feature>
<dbReference type="RefSeq" id="WP_346146952.1">
    <property type="nucleotide sequence ID" value="NZ_BAAAUA010000031.1"/>
</dbReference>
<feature type="transmembrane region" description="Helical" evidence="2">
    <location>
        <begin position="127"/>
        <end position="149"/>
    </location>
</feature>
<dbReference type="EC" id="3.4.23.43" evidence="4"/>
<feature type="transmembrane region" description="Helical" evidence="2">
    <location>
        <begin position="201"/>
        <end position="219"/>
    </location>
</feature>
<sequence>MIGALLGLALAPLLRAGVVRFAVPYGEPRVACCPGPVPALPHGRCLRCGVRGGPPPGAVELVAVAVGWAVERAASWPEVLVLGWLAAFGVVLAFVDGAVHRLPDALTLPLLAGTAVLLPLVEHRPAVLLRCLEAGAGLALLFAVLALLGPVGLGDVKLAPSLGAVLALYGLRAVATGLVYACLLAGLWAAVLLLTRRAGRGAELAFGPALLLGTLLAVWNH</sequence>
<accession>A0ABW0VFD9</accession>
<gene>
    <name evidence="4" type="ORF">ACFPZF_23200</name>
</gene>
<dbReference type="PANTHER" id="PTHR30487">
    <property type="entry name" value="TYPE 4 PREPILIN-LIKE PROTEINS LEADER PEPTIDE-PROCESSING ENZYME"/>
    <property type="match status" value="1"/>
</dbReference>
<evidence type="ECO:0000256" key="2">
    <source>
        <dbReference type="SAM" id="Phobius"/>
    </source>
</evidence>
<keyword evidence="2" id="KW-0812">Transmembrane</keyword>